<evidence type="ECO:0000256" key="1">
    <source>
        <dbReference type="ARBA" id="ARBA00005534"/>
    </source>
</evidence>
<dbReference type="AlphaFoldDB" id="A0A1G1V1Q3"/>
<dbReference type="PANTHER" id="PTHR30615">
    <property type="entry name" value="UNCHARACTERIZED PROTEIN YJBQ-RELATED"/>
    <property type="match status" value="1"/>
</dbReference>
<name>A0A1G1V1Q3_9BACT</name>
<dbReference type="Proteomes" id="UP000177967">
    <property type="component" value="Unassembled WGS sequence"/>
</dbReference>
<sequence length="143" mass="15839">MKISTITIASSNEVPELADITDQVQKTVQESGITNGQVTIFSQHTTAAVLVQENELGIHKDINELLEQIAPREKDYHHSVAPDHVADRMPNGHSHLWHFLLGGSSQTIPVSEGKLLLGQFQSVFLVELDRARTRKVILQVIGE</sequence>
<dbReference type="Pfam" id="PF01894">
    <property type="entry name" value="YjbQ"/>
    <property type="match status" value="1"/>
</dbReference>
<dbReference type="Gene3D" id="2.60.120.460">
    <property type="entry name" value="YjbQ-like"/>
    <property type="match status" value="1"/>
</dbReference>
<organism evidence="2 3">
    <name type="scientific">Candidatus Blackburnbacteria bacterium RIFCSPHIGHO2_01_FULL_43_15b</name>
    <dbReference type="NCBI Taxonomy" id="1797513"/>
    <lineage>
        <taxon>Bacteria</taxon>
        <taxon>Candidatus Blackburniibacteriota</taxon>
    </lineage>
</organism>
<protein>
    <recommendedName>
        <fullName evidence="4">Secondary thiamine-phosphate synthase enzyme</fullName>
    </recommendedName>
</protein>
<evidence type="ECO:0008006" key="4">
    <source>
        <dbReference type="Google" id="ProtNLM"/>
    </source>
</evidence>
<dbReference type="InterPro" id="IPR035917">
    <property type="entry name" value="YjbQ-like_sf"/>
</dbReference>
<gene>
    <name evidence="2" type="ORF">A2782_01775</name>
</gene>
<accession>A0A1G1V1Q3</accession>
<dbReference type="InterPro" id="IPR001602">
    <property type="entry name" value="UPF0047_YjbQ-like"/>
</dbReference>
<comment type="similarity">
    <text evidence="1">Belongs to the UPF0047 family.</text>
</comment>
<reference evidence="2 3" key="1">
    <citation type="journal article" date="2016" name="Nat. Commun.">
        <title>Thousands of microbial genomes shed light on interconnected biogeochemical processes in an aquifer system.</title>
        <authorList>
            <person name="Anantharaman K."/>
            <person name="Brown C.T."/>
            <person name="Hug L.A."/>
            <person name="Sharon I."/>
            <person name="Castelle C.J."/>
            <person name="Probst A.J."/>
            <person name="Thomas B.C."/>
            <person name="Singh A."/>
            <person name="Wilkins M.J."/>
            <person name="Karaoz U."/>
            <person name="Brodie E.L."/>
            <person name="Williams K.H."/>
            <person name="Hubbard S.S."/>
            <person name="Banfield J.F."/>
        </authorList>
    </citation>
    <scope>NUCLEOTIDE SEQUENCE [LARGE SCALE GENOMIC DNA]</scope>
</reference>
<dbReference type="SUPFAM" id="SSF111038">
    <property type="entry name" value="YjbQ-like"/>
    <property type="match status" value="1"/>
</dbReference>
<dbReference type="NCBIfam" id="TIGR00149">
    <property type="entry name" value="TIGR00149_YjbQ"/>
    <property type="match status" value="1"/>
</dbReference>
<dbReference type="EMBL" id="MHBW01000013">
    <property type="protein sequence ID" value="OGY09256.1"/>
    <property type="molecule type" value="Genomic_DNA"/>
</dbReference>
<dbReference type="STRING" id="1797513.A2782_01775"/>
<dbReference type="PANTHER" id="PTHR30615:SF8">
    <property type="entry name" value="UPF0047 PROTEIN C4A8.02C"/>
    <property type="match status" value="1"/>
</dbReference>
<proteinExistence type="inferred from homology"/>
<comment type="caution">
    <text evidence="2">The sequence shown here is derived from an EMBL/GenBank/DDBJ whole genome shotgun (WGS) entry which is preliminary data.</text>
</comment>
<dbReference type="PIRSF" id="PIRSF004681">
    <property type="entry name" value="UCP004681"/>
    <property type="match status" value="1"/>
</dbReference>
<evidence type="ECO:0000313" key="3">
    <source>
        <dbReference type="Proteomes" id="UP000177967"/>
    </source>
</evidence>
<evidence type="ECO:0000313" key="2">
    <source>
        <dbReference type="EMBL" id="OGY09256.1"/>
    </source>
</evidence>